<gene>
    <name evidence="1" type="ORF">SAPIO_CDS2479</name>
</gene>
<protein>
    <recommendedName>
        <fullName evidence="3">Hsp70 family chaperone</fullName>
    </recommendedName>
</protein>
<dbReference type="KEGG" id="sapo:SAPIO_CDS2479"/>
<dbReference type="EMBL" id="JOWA01000086">
    <property type="protein sequence ID" value="KEZ45057.1"/>
    <property type="molecule type" value="Genomic_DNA"/>
</dbReference>
<evidence type="ECO:0000313" key="2">
    <source>
        <dbReference type="Proteomes" id="UP000028545"/>
    </source>
</evidence>
<name>A0A084GCJ5_PSEDA</name>
<dbReference type="SUPFAM" id="SSF53067">
    <property type="entry name" value="Actin-like ATPase domain"/>
    <property type="match status" value="2"/>
</dbReference>
<dbReference type="PANTHER" id="PTHR14187">
    <property type="entry name" value="ALPHA KINASE/ELONGATION FACTOR 2 KINASE"/>
    <property type="match status" value="1"/>
</dbReference>
<dbReference type="VEuPathDB" id="FungiDB:SAPIO_CDS2479"/>
<dbReference type="CDD" id="cd10170">
    <property type="entry name" value="ASKHA_NBD_HSP70"/>
    <property type="match status" value="1"/>
</dbReference>
<evidence type="ECO:0000313" key="1">
    <source>
        <dbReference type="EMBL" id="KEZ45057.1"/>
    </source>
</evidence>
<dbReference type="AlphaFoldDB" id="A0A084GCJ5"/>
<organism evidence="1 2">
    <name type="scientific">Pseudallescheria apiosperma</name>
    <name type="common">Scedosporium apiospermum</name>
    <dbReference type="NCBI Taxonomy" id="563466"/>
    <lineage>
        <taxon>Eukaryota</taxon>
        <taxon>Fungi</taxon>
        <taxon>Dikarya</taxon>
        <taxon>Ascomycota</taxon>
        <taxon>Pezizomycotina</taxon>
        <taxon>Sordariomycetes</taxon>
        <taxon>Hypocreomycetidae</taxon>
        <taxon>Microascales</taxon>
        <taxon>Microascaceae</taxon>
        <taxon>Scedosporium</taxon>
    </lineage>
</organism>
<evidence type="ECO:0008006" key="3">
    <source>
        <dbReference type="Google" id="ProtNLM"/>
    </source>
</evidence>
<dbReference type="OMA" id="WYINIGD"/>
<dbReference type="PANTHER" id="PTHR14187:SF5">
    <property type="entry name" value="HEAT SHOCK 70 KDA PROTEIN 12A"/>
    <property type="match status" value="1"/>
</dbReference>
<dbReference type="OrthoDB" id="5332281at2759"/>
<reference evidence="1 2" key="1">
    <citation type="journal article" date="2014" name="Genome Announc.">
        <title>Draft genome sequence of the pathogenic fungus Scedosporium apiospermum.</title>
        <authorList>
            <person name="Vandeputte P."/>
            <person name="Ghamrawi S."/>
            <person name="Rechenmann M."/>
            <person name="Iltis A."/>
            <person name="Giraud S."/>
            <person name="Fleury M."/>
            <person name="Thornton C."/>
            <person name="Delhaes L."/>
            <person name="Meyer W."/>
            <person name="Papon N."/>
            <person name="Bouchara J.P."/>
        </authorList>
    </citation>
    <scope>NUCLEOTIDE SEQUENCE [LARGE SCALE GENOMIC DNA]</scope>
    <source>
        <strain evidence="1 2">IHEM 14462</strain>
    </source>
</reference>
<dbReference type="RefSeq" id="XP_016644856.1">
    <property type="nucleotide sequence ID" value="XM_016785480.1"/>
</dbReference>
<dbReference type="HOGENOM" id="CLU_009958_6_1_1"/>
<dbReference type="InterPro" id="IPR043129">
    <property type="entry name" value="ATPase_NBD"/>
</dbReference>
<dbReference type="Gene3D" id="3.30.420.40">
    <property type="match status" value="1"/>
</dbReference>
<accession>A0A084GCJ5</accession>
<proteinExistence type="predicted"/>
<comment type="caution">
    <text evidence="1">The sequence shown here is derived from an EMBL/GenBank/DDBJ whole genome shotgun (WGS) entry which is preliminary data.</text>
</comment>
<dbReference type="Proteomes" id="UP000028545">
    <property type="component" value="Unassembled WGS sequence"/>
</dbReference>
<dbReference type="GeneID" id="27721551"/>
<keyword evidence="2" id="KW-1185">Reference proteome</keyword>
<sequence>MGPPGYSTERKEAEGDTLVIALDFGTTFSGIAYAFSTDPEEIYPITNWPGGEDRIAPKTPTAIRYGRSLDVKWGYQLDLTLSDNIMGLKLLLDPEQKRPYYIPTDIKAEMAKLPKSVLDVAADYMKAIFSHALQEIVSDAIDPSFVACYHKKFMLTVPAVWSDKAKDLTLRAGDAIVICDAGGGTVDLVSYEILSLDPFELKALTAPSGGICGSMMVNKLFEEEIKKVVGDSAYAELKKTPAYRCALRDFDGAIKPAFRGRNDPDRFVSFPMAGLEDNPARGLLSNSMTLSGDTMFRIFDPIAREIEKLVSEQVSSVRMERLQLKSKTKSAVKAIFLVGGFGSSAYLKQVIEKSNPGILVIQPREAWSAIVRGAVMSKLGIAPVVKTTKAPKHYGSSANSTWNSSRDRGHLKIWDKWAEVEKCKTMSWFIYRGEDLVRGKKIKLPFYRSLGGSYPRGRELQFVDHLYECNALLAPAHPNGDLSAAPRTCFTTKQRPSDGEFYTEIHYHLVIENDSSGLMKFSLEVDGKECGTVNAKY</sequence>